<accession>A0A1F6EP84</accession>
<dbReference type="InterPro" id="IPR009248">
    <property type="entry name" value="SbmA_BacA"/>
</dbReference>
<feature type="transmembrane region" description="Helical" evidence="5">
    <location>
        <begin position="89"/>
        <end position="110"/>
    </location>
</feature>
<feature type="transmembrane region" description="Helical" evidence="5">
    <location>
        <begin position="236"/>
        <end position="258"/>
    </location>
</feature>
<dbReference type="PANTHER" id="PTHR11384">
    <property type="entry name" value="ATP-BINDING CASSETTE, SUB-FAMILY D MEMBER"/>
    <property type="match status" value="1"/>
</dbReference>
<comment type="caution">
    <text evidence="6">The sequence shown here is derived from an EMBL/GenBank/DDBJ whole genome shotgun (WGS) entry which is preliminary data.</text>
</comment>
<sequence>MFEAFFPKPKVFFGSFVLWSLACIILWFMFGQPLGEKLTLGELFGFVHLDYGALEALQEEARSFGKHSSAEHVELVMEKIAAIKSATTFWFYQFLVPCYGIFLGFWHFFAKKEWRRWSLYGSALIVFVTWFQVQLDVMINNWFGGFYDMVQKMFAEPGSITPDEYYGRIFTFFSIAGIYVLVAILNRFFIQHFNFRWRTALNERYTKLWERVRHIEGSSQRIQDDTMRFADIMEGLGVGLIDSAMTLLAFLPLLWVLSTHVSELPIIGPIAHGLVIAAVIWSGLGTAILMLTGYYLPKLNFLNKRVEAAYREELVLGEKNLDRASPMTLQRLFAHVRKNYFRLYFHYMYFNVARFTYLQAGALVPYVTLAPTLLSKEAIVAGFTLGVMQQTVRAFGRVESSFQYLVLNYPTIIEMLSIYMRLRTFEAAIYNKPLPKIDQAYLDGTERNN</sequence>
<dbReference type="PANTHER" id="PTHR11384:SF59">
    <property type="entry name" value="LYSOSOMAL COBALAMIN TRANSPORTER ABCD4"/>
    <property type="match status" value="1"/>
</dbReference>
<dbReference type="Pfam" id="PF05992">
    <property type="entry name" value="SbmA_BacA"/>
    <property type="match status" value="1"/>
</dbReference>
<feature type="transmembrane region" description="Helical" evidence="5">
    <location>
        <begin position="270"/>
        <end position="296"/>
    </location>
</feature>
<evidence type="ECO:0000313" key="7">
    <source>
        <dbReference type="Proteomes" id="UP000178587"/>
    </source>
</evidence>
<dbReference type="AlphaFoldDB" id="A0A1F6EP84"/>
<keyword evidence="2 5" id="KW-0812">Transmembrane</keyword>
<feature type="transmembrane region" description="Helical" evidence="5">
    <location>
        <begin position="169"/>
        <end position="189"/>
    </location>
</feature>
<evidence type="ECO:0000256" key="2">
    <source>
        <dbReference type="ARBA" id="ARBA00022692"/>
    </source>
</evidence>
<organism evidence="6 7">
    <name type="scientific">Candidatus Kaiserbacteria bacterium RIFCSPLOWO2_01_FULL_50_24</name>
    <dbReference type="NCBI Taxonomy" id="1798507"/>
    <lineage>
        <taxon>Bacteria</taxon>
        <taxon>Candidatus Kaiseribacteriota</taxon>
    </lineage>
</organism>
<dbReference type="InterPro" id="IPR050835">
    <property type="entry name" value="ABC_transporter_sub-D"/>
</dbReference>
<name>A0A1F6EP84_9BACT</name>
<evidence type="ECO:0000256" key="4">
    <source>
        <dbReference type="ARBA" id="ARBA00023136"/>
    </source>
</evidence>
<dbReference type="EMBL" id="MFLU01000007">
    <property type="protein sequence ID" value="OGG75172.1"/>
    <property type="molecule type" value="Genomic_DNA"/>
</dbReference>
<keyword evidence="3 5" id="KW-1133">Transmembrane helix</keyword>
<protein>
    <submittedName>
        <fullName evidence="6">Microcin B17 transporter</fullName>
    </submittedName>
</protein>
<feature type="transmembrane region" description="Helical" evidence="5">
    <location>
        <begin position="12"/>
        <end position="30"/>
    </location>
</feature>
<reference evidence="6 7" key="1">
    <citation type="journal article" date="2016" name="Nat. Commun.">
        <title>Thousands of microbial genomes shed light on interconnected biogeochemical processes in an aquifer system.</title>
        <authorList>
            <person name="Anantharaman K."/>
            <person name="Brown C.T."/>
            <person name="Hug L.A."/>
            <person name="Sharon I."/>
            <person name="Castelle C.J."/>
            <person name="Probst A.J."/>
            <person name="Thomas B.C."/>
            <person name="Singh A."/>
            <person name="Wilkins M.J."/>
            <person name="Karaoz U."/>
            <person name="Brodie E.L."/>
            <person name="Williams K.H."/>
            <person name="Hubbard S.S."/>
            <person name="Banfield J.F."/>
        </authorList>
    </citation>
    <scope>NUCLEOTIDE SEQUENCE [LARGE SCALE GENOMIC DNA]</scope>
</reference>
<feature type="transmembrane region" description="Helical" evidence="5">
    <location>
        <begin position="117"/>
        <end position="133"/>
    </location>
</feature>
<keyword evidence="4 5" id="KW-0472">Membrane</keyword>
<evidence type="ECO:0000256" key="5">
    <source>
        <dbReference type="SAM" id="Phobius"/>
    </source>
</evidence>
<evidence type="ECO:0000313" key="6">
    <source>
        <dbReference type="EMBL" id="OGG75172.1"/>
    </source>
</evidence>
<proteinExistence type="predicted"/>
<dbReference type="GO" id="GO:0005886">
    <property type="term" value="C:plasma membrane"/>
    <property type="evidence" value="ECO:0007669"/>
    <property type="project" value="TreeGrafter"/>
</dbReference>
<keyword evidence="1" id="KW-0813">Transport</keyword>
<evidence type="ECO:0000256" key="3">
    <source>
        <dbReference type="ARBA" id="ARBA00022989"/>
    </source>
</evidence>
<gene>
    <name evidence="6" type="ORF">A3A34_02080</name>
</gene>
<dbReference type="GO" id="GO:1904680">
    <property type="term" value="F:peptide transmembrane transporter activity"/>
    <property type="evidence" value="ECO:0007669"/>
    <property type="project" value="InterPro"/>
</dbReference>
<dbReference type="NCBIfam" id="NF008306">
    <property type="entry name" value="PRK11098.1"/>
    <property type="match status" value="1"/>
</dbReference>
<dbReference type="GO" id="GO:0015833">
    <property type="term" value="P:peptide transport"/>
    <property type="evidence" value="ECO:0007669"/>
    <property type="project" value="InterPro"/>
</dbReference>
<evidence type="ECO:0000256" key="1">
    <source>
        <dbReference type="ARBA" id="ARBA00022448"/>
    </source>
</evidence>
<dbReference type="Proteomes" id="UP000178587">
    <property type="component" value="Unassembled WGS sequence"/>
</dbReference>